<keyword evidence="1" id="KW-0597">Phosphoprotein</keyword>
<dbReference type="InterPro" id="IPR000504">
    <property type="entry name" value="RRM_dom"/>
</dbReference>
<evidence type="ECO:0000256" key="4">
    <source>
        <dbReference type="PROSITE-ProRule" id="PRU00176"/>
    </source>
</evidence>
<keyword evidence="10" id="KW-1185">Reference proteome</keyword>
<dbReference type="InterPro" id="IPR012677">
    <property type="entry name" value="Nucleotide-bd_a/b_plait_sf"/>
</dbReference>
<dbReference type="AlphaFoldDB" id="A0A6C1E2P8"/>
<dbReference type="PANTHER" id="PTHR47093">
    <property type="entry name" value="PROTEIN JSN1-RELATED"/>
    <property type="match status" value="1"/>
</dbReference>
<feature type="compositionally biased region" description="Low complexity" evidence="6">
    <location>
        <begin position="997"/>
        <end position="1009"/>
    </location>
</feature>
<feature type="domain" description="RRM" evidence="7">
    <location>
        <begin position="316"/>
        <end position="402"/>
    </location>
</feature>
<dbReference type="GO" id="GO:0003729">
    <property type="term" value="F:mRNA binding"/>
    <property type="evidence" value="ECO:0007669"/>
    <property type="project" value="UniProtKB-ARBA"/>
</dbReference>
<feature type="compositionally biased region" description="Low complexity" evidence="6">
    <location>
        <begin position="901"/>
        <end position="916"/>
    </location>
</feature>
<dbReference type="InterPro" id="IPR052645">
    <property type="entry name" value="Pumilio_domain_protein"/>
</dbReference>
<dbReference type="PANTHER" id="PTHR47093:SF1">
    <property type="entry name" value="PROTEIN JSN1-RELATED"/>
    <property type="match status" value="1"/>
</dbReference>
<evidence type="ECO:0000256" key="6">
    <source>
        <dbReference type="SAM" id="MobiDB-lite"/>
    </source>
</evidence>
<evidence type="ECO:0000256" key="3">
    <source>
        <dbReference type="ARBA" id="ARBA00022884"/>
    </source>
</evidence>
<dbReference type="Gene3D" id="3.30.70.330">
    <property type="match status" value="1"/>
</dbReference>
<dbReference type="EMBL" id="CP048997">
    <property type="protein sequence ID" value="QID83017.1"/>
    <property type="molecule type" value="Genomic_DNA"/>
</dbReference>
<reference evidence="9 10" key="1">
    <citation type="journal article" date="2019" name="BMC Genomics">
        <title>Chromosome level assembly and comparative genome analysis confirm lager-brewing yeasts originated from a single hybridization.</title>
        <authorList>
            <person name="Salazar A.N."/>
            <person name="Gorter de Vries A.R."/>
            <person name="van den Broek M."/>
            <person name="Brouwers N."/>
            <person name="de la Torre Cortes P."/>
            <person name="Kuijpers N.G.A."/>
            <person name="Daran J.G."/>
            <person name="Abeel T."/>
        </authorList>
    </citation>
    <scope>NUCLEOTIDE SEQUENCE [LARGE SCALE GENOMIC DNA]</scope>
    <source>
        <strain evidence="9 10">CBS 1483</strain>
    </source>
</reference>
<sequence length="1060" mass="117937">MDNKRLYNGNLSNIPEVIDPGITIPIYEEDIRNDTRMNTNARSVRVSDKRGRSSSTSPQKIGSYRTRTGRFSDTLTNLLPSISAKLHHSKKSTPVVVVPPTSSTPDSLNSTTYAPRVSSDSFTVATPLSLQSTTTRTRTRNNTVSSQITASSSLTTDVGNATSANIWSANAESNTSSSPLFDYPLATSYFEPLTRFKSTDNYTLPQTAQLNSFLEKNGNPNIWSSAGNSNTDHLNTPIVNRQRSQSQSTTNRVYTDAPYYQQPAQNYQVQVPPRVPKSTSISPVILDDVDPASINWITANQKVPLVNQISALLPTNTISISNVFPLQPTQQHQQNAVNLTSTSLATLCSQYGKVLSARTLRGLNMALVEFSTVESAICALEALQGKELSKVGAPSTVSFARVLPMYEQPLNVNGFNNTPKQPLLQEQLNHGVLNYQLQQSLQQPELQQQPTSFNQPNLTYCNPTQNLSHLQLSSNENEPYPFPLPPPSLSDSKKDILHTISSFKLEYDHLELNHLLQNALKNKGVSDTNYFGPLPEHNSKVPKRKDTFDAPKLRELRKQFDSNSLSTIEMEQLAIVMLDQLPELSSDYLGNTVIQKLFENSSNIIRDIMLRKCNKYLTSMGVHKNGTWVCQKIIKMANTPRQINLVTSGVSDYCTPLFNDQFGNYVIQGILKFGFPWNSFIFESVLSHFWTIVQNRYGSRAVRACLEADSIITQCQLLTITSLIIVLSPYLATDTNGTLLITWLLDTCTLPNKNLILCDKLVNKNLVKLCCHKLGSLTVLKILNLRGGEEEALSKNKIIHAIFDGPISSDSILFQILDEGNYGPTFIYKVLTSRILDNSVRDEAITKIRQLILNSNINLQSRQLLEEVGLSSAGISPKQSSKNHRKQHPQGFHSPGRARGVSVSSVRSSNSRHNSVIQMNNAGPTPALNFNPAPMSEINSYFNNQQVVYSGNQNQNQNGNSNGLDELNSQFDSFRIANVTNLSLPIVNLPNVSNNNNNYNNSGYSSQMNPLSRSVSHNNNNNTNNYNNNDNDNNNNNNNNKNNNNNNNDTSLYRYRSYGY</sequence>
<accession>A0A6C1E2P8</accession>
<dbReference type="CDD" id="cd21616">
    <property type="entry name" value="RRM_ScJSN1_like"/>
    <property type="match status" value="1"/>
</dbReference>
<feature type="region of interest" description="Disordered" evidence="6">
    <location>
        <begin position="997"/>
        <end position="1060"/>
    </location>
</feature>
<feature type="region of interest" description="Disordered" evidence="6">
    <location>
        <begin position="38"/>
        <end position="68"/>
    </location>
</feature>
<dbReference type="PROSITE" id="PS50102">
    <property type="entry name" value="RRM"/>
    <property type="match status" value="1"/>
</dbReference>
<keyword evidence="3 4" id="KW-0694">RNA-binding</keyword>
<feature type="region of interest" description="Disordered" evidence="6">
    <location>
        <begin position="93"/>
        <end position="112"/>
    </location>
</feature>
<dbReference type="SUPFAM" id="SSF48371">
    <property type="entry name" value="ARM repeat"/>
    <property type="match status" value="1"/>
</dbReference>
<evidence type="ECO:0000259" key="8">
    <source>
        <dbReference type="PROSITE" id="PS50303"/>
    </source>
</evidence>
<dbReference type="InterPro" id="IPR033133">
    <property type="entry name" value="PUM-HD"/>
</dbReference>
<dbReference type="SMART" id="SM00360">
    <property type="entry name" value="RRM"/>
    <property type="match status" value="1"/>
</dbReference>
<evidence type="ECO:0000256" key="1">
    <source>
        <dbReference type="ARBA" id="ARBA00022553"/>
    </source>
</evidence>
<dbReference type="FunFam" id="3.30.70.330:FF:000617">
    <property type="entry name" value="Puf family protein"/>
    <property type="match status" value="1"/>
</dbReference>
<dbReference type="InterPro" id="IPR001313">
    <property type="entry name" value="Pumilio_RNA-bd_rpt"/>
</dbReference>
<feature type="compositionally biased region" description="Low complexity" evidence="6">
    <location>
        <begin position="93"/>
        <end position="105"/>
    </location>
</feature>
<dbReference type="InterPro" id="IPR011989">
    <property type="entry name" value="ARM-like"/>
</dbReference>
<dbReference type="InterPro" id="IPR035979">
    <property type="entry name" value="RBD_domain_sf"/>
</dbReference>
<dbReference type="SUPFAM" id="SSF54928">
    <property type="entry name" value="RNA-binding domain, RBD"/>
    <property type="match status" value="1"/>
</dbReference>
<dbReference type="PROSITE" id="PS50302">
    <property type="entry name" value="PUM"/>
    <property type="match status" value="1"/>
</dbReference>
<feature type="region of interest" description="Disordered" evidence="6">
    <location>
        <begin position="874"/>
        <end position="931"/>
    </location>
</feature>
<evidence type="ECO:0000256" key="5">
    <source>
        <dbReference type="PROSITE-ProRule" id="PRU00317"/>
    </source>
</evidence>
<evidence type="ECO:0000256" key="2">
    <source>
        <dbReference type="ARBA" id="ARBA00022737"/>
    </source>
</evidence>
<organism evidence="9 10">
    <name type="scientific">Saccharomyces pastorianus</name>
    <name type="common">Lager yeast</name>
    <name type="synonym">Saccharomyces cerevisiae x Saccharomyces eubayanus</name>
    <dbReference type="NCBI Taxonomy" id="27292"/>
    <lineage>
        <taxon>Eukaryota</taxon>
        <taxon>Fungi</taxon>
        <taxon>Dikarya</taxon>
        <taxon>Ascomycota</taxon>
        <taxon>Saccharomycotina</taxon>
        <taxon>Saccharomycetes</taxon>
        <taxon>Saccharomycetales</taxon>
        <taxon>Saccharomycetaceae</taxon>
        <taxon>Saccharomyces</taxon>
    </lineage>
</organism>
<dbReference type="InterPro" id="IPR016024">
    <property type="entry name" value="ARM-type_fold"/>
</dbReference>
<dbReference type="FunFam" id="1.25.10.10:FF:000167">
    <property type="entry name" value="RNA binding protein Jsn1"/>
    <property type="match status" value="1"/>
</dbReference>
<dbReference type="Gene3D" id="1.25.10.10">
    <property type="entry name" value="Leucine-rich Repeat Variant"/>
    <property type="match status" value="1"/>
</dbReference>
<dbReference type="SMART" id="SM00025">
    <property type="entry name" value="Pumilio"/>
    <property type="match status" value="6"/>
</dbReference>
<dbReference type="PROSITE" id="PS50303">
    <property type="entry name" value="PUM_HD"/>
    <property type="match status" value="1"/>
</dbReference>
<gene>
    <name evidence="9" type="primary">PUF2_1</name>
    <name evidence="9" type="ORF">GRS66_005455</name>
</gene>
<protein>
    <submittedName>
        <fullName evidence="9">mRNA binding protein puf2</fullName>
    </submittedName>
</protein>
<feature type="compositionally biased region" description="Polar residues" evidence="6">
    <location>
        <begin position="53"/>
        <end position="68"/>
    </location>
</feature>
<evidence type="ECO:0000313" key="10">
    <source>
        <dbReference type="Proteomes" id="UP000501346"/>
    </source>
</evidence>
<name>A0A6C1E2P8_SACPS</name>
<feature type="compositionally biased region" description="Low complexity" evidence="6">
    <location>
        <begin position="1018"/>
        <end position="1049"/>
    </location>
</feature>
<keyword evidence="2" id="KW-0677">Repeat</keyword>
<dbReference type="Pfam" id="PF00806">
    <property type="entry name" value="PUF"/>
    <property type="match status" value="3"/>
</dbReference>
<dbReference type="Pfam" id="PF00076">
    <property type="entry name" value="RRM_1"/>
    <property type="match status" value="1"/>
</dbReference>
<dbReference type="Proteomes" id="UP000501346">
    <property type="component" value="Chromosome ScXVI"/>
</dbReference>
<dbReference type="OrthoDB" id="2017782at2759"/>
<feature type="repeat" description="Pumilio" evidence="5">
    <location>
        <begin position="574"/>
        <end position="611"/>
    </location>
</feature>
<evidence type="ECO:0000313" key="9">
    <source>
        <dbReference type="EMBL" id="QID83017.1"/>
    </source>
</evidence>
<evidence type="ECO:0000259" key="7">
    <source>
        <dbReference type="PROSITE" id="PS50102"/>
    </source>
</evidence>
<feature type="domain" description="PUM-HD" evidence="8">
    <location>
        <begin position="511"/>
        <end position="872"/>
    </location>
</feature>
<proteinExistence type="predicted"/>
<dbReference type="GO" id="GO:0000288">
    <property type="term" value="P:nuclear-transcribed mRNA catabolic process, deadenylation-dependent decay"/>
    <property type="evidence" value="ECO:0007669"/>
    <property type="project" value="UniProtKB-ARBA"/>
</dbReference>